<gene>
    <name evidence="1" type="ORF">GK091_13745</name>
</gene>
<comment type="caution">
    <text evidence="1">The sequence shown here is derived from an EMBL/GenBank/DDBJ whole genome shotgun (WGS) entry which is preliminary data.</text>
</comment>
<reference evidence="1 2" key="1">
    <citation type="submission" date="2020-02" db="EMBL/GenBank/DDBJ databases">
        <title>Draft genome sequence of two Spirosoma agri KCTC 52727 and Spirosoma terrae KCTC 52035.</title>
        <authorList>
            <person name="Rojas J."/>
            <person name="Ambika Manirajan B."/>
            <person name="Ratering S."/>
            <person name="Suarez C."/>
            <person name="Schnell S."/>
        </authorList>
    </citation>
    <scope>NUCLEOTIDE SEQUENCE [LARGE SCALE GENOMIC DNA]</scope>
    <source>
        <strain evidence="1 2">KCTC 52727</strain>
    </source>
</reference>
<dbReference type="AlphaFoldDB" id="A0A6M0II78"/>
<evidence type="ECO:0000313" key="1">
    <source>
        <dbReference type="EMBL" id="NEU67949.1"/>
    </source>
</evidence>
<dbReference type="RefSeq" id="WP_164038944.1">
    <property type="nucleotide sequence ID" value="NZ_JAAGNZ010000001.1"/>
</dbReference>
<proteinExistence type="predicted"/>
<organism evidence="1 2">
    <name type="scientific">Spirosoma agri</name>
    <dbReference type="NCBI Taxonomy" id="1987381"/>
    <lineage>
        <taxon>Bacteria</taxon>
        <taxon>Pseudomonadati</taxon>
        <taxon>Bacteroidota</taxon>
        <taxon>Cytophagia</taxon>
        <taxon>Cytophagales</taxon>
        <taxon>Cytophagaceae</taxon>
        <taxon>Spirosoma</taxon>
    </lineage>
</organism>
<accession>A0A6M0II78</accession>
<protein>
    <submittedName>
        <fullName evidence="1">Uncharacterized protein</fullName>
    </submittedName>
</protein>
<name>A0A6M0II78_9BACT</name>
<evidence type="ECO:0000313" key="2">
    <source>
        <dbReference type="Proteomes" id="UP000477386"/>
    </source>
</evidence>
<keyword evidence="2" id="KW-1185">Reference proteome</keyword>
<dbReference type="EMBL" id="JAAGNZ010000001">
    <property type="protein sequence ID" value="NEU67949.1"/>
    <property type="molecule type" value="Genomic_DNA"/>
</dbReference>
<sequence>MNLVESESSHQDYSIIEKPGGNDFTFTTAHGITYLVYFTEADGYVPSASFVNETKMLGFGPKKGTYPMGKSLPDDPEVWPTIFEVLYLYMTHNPNRVLLYVCSNESVWRPGPDDRDDRYAKKRNEIFGVRFNEWQETGVMPAENIGFRLYDNNYCGCIFRSDNPYADEVRAVIDKTVLEKV</sequence>
<dbReference type="Proteomes" id="UP000477386">
    <property type="component" value="Unassembled WGS sequence"/>
</dbReference>